<protein>
    <submittedName>
        <fullName evidence="2">Uncharacterized protein</fullName>
    </submittedName>
</protein>
<feature type="compositionally biased region" description="Polar residues" evidence="1">
    <location>
        <begin position="1"/>
        <end position="10"/>
    </location>
</feature>
<proteinExistence type="predicted"/>
<evidence type="ECO:0000256" key="1">
    <source>
        <dbReference type="SAM" id="MobiDB-lite"/>
    </source>
</evidence>
<gene>
    <name evidence="2" type="ORF">XENORESO_000393</name>
</gene>
<sequence length="66" mass="6615">MEDSVSAATASQQEPEGESSSEPSVKPSGHSPAVQSVPSATGSISDKSNSPTYTDKSKDSSGVTVT</sequence>
<reference evidence="2 3" key="1">
    <citation type="submission" date="2021-06" db="EMBL/GenBank/DDBJ databases">
        <authorList>
            <person name="Palmer J.M."/>
        </authorList>
    </citation>
    <scope>NUCLEOTIDE SEQUENCE [LARGE SCALE GENOMIC DNA]</scope>
    <source>
        <strain evidence="2 3">XR_2019</strain>
        <tissue evidence="2">Muscle</tissue>
    </source>
</reference>
<feature type="compositionally biased region" description="Low complexity" evidence="1">
    <location>
        <begin position="11"/>
        <end position="31"/>
    </location>
</feature>
<keyword evidence="3" id="KW-1185">Reference proteome</keyword>
<evidence type="ECO:0000313" key="3">
    <source>
        <dbReference type="Proteomes" id="UP001444071"/>
    </source>
</evidence>
<organism evidence="2 3">
    <name type="scientific">Xenotaenia resolanae</name>
    <dbReference type="NCBI Taxonomy" id="208358"/>
    <lineage>
        <taxon>Eukaryota</taxon>
        <taxon>Metazoa</taxon>
        <taxon>Chordata</taxon>
        <taxon>Craniata</taxon>
        <taxon>Vertebrata</taxon>
        <taxon>Euteleostomi</taxon>
        <taxon>Actinopterygii</taxon>
        <taxon>Neopterygii</taxon>
        <taxon>Teleostei</taxon>
        <taxon>Neoteleostei</taxon>
        <taxon>Acanthomorphata</taxon>
        <taxon>Ovalentaria</taxon>
        <taxon>Atherinomorphae</taxon>
        <taxon>Cyprinodontiformes</taxon>
        <taxon>Goodeidae</taxon>
        <taxon>Xenotaenia</taxon>
    </lineage>
</organism>
<dbReference type="Proteomes" id="UP001444071">
    <property type="component" value="Unassembled WGS sequence"/>
</dbReference>
<name>A0ABV0X4L2_9TELE</name>
<feature type="region of interest" description="Disordered" evidence="1">
    <location>
        <begin position="1"/>
        <end position="66"/>
    </location>
</feature>
<accession>A0ABV0X4L2</accession>
<evidence type="ECO:0000313" key="2">
    <source>
        <dbReference type="EMBL" id="MEQ2276634.1"/>
    </source>
</evidence>
<feature type="compositionally biased region" description="Polar residues" evidence="1">
    <location>
        <begin position="33"/>
        <end position="66"/>
    </location>
</feature>
<dbReference type="EMBL" id="JAHRIM010090186">
    <property type="protein sequence ID" value="MEQ2276634.1"/>
    <property type="molecule type" value="Genomic_DNA"/>
</dbReference>
<comment type="caution">
    <text evidence="2">The sequence shown here is derived from an EMBL/GenBank/DDBJ whole genome shotgun (WGS) entry which is preliminary data.</text>
</comment>